<sequence length="33" mass="3727">LQAYPELISIAYDWGLGSKNAQGFGMIKTIERR</sequence>
<evidence type="ECO:0000313" key="2">
    <source>
        <dbReference type="EMBL" id="HDP76854.1"/>
    </source>
</evidence>
<comment type="caution">
    <text evidence="2">The sequence shown here is derived from an EMBL/GenBank/DDBJ whole genome shotgun (WGS) entry which is preliminary data.</text>
</comment>
<evidence type="ECO:0000259" key="1">
    <source>
        <dbReference type="Pfam" id="PF01881"/>
    </source>
</evidence>
<proteinExistence type="predicted"/>
<dbReference type="Gene3D" id="3.30.70.1900">
    <property type="match status" value="1"/>
</dbReference>
<dbReference type="Proteomes" id="UP000886198">
    <property type="component" value="Unassembled WGS sequence"/>
</dbReference>
<reference evidence="2" key="1">
    <citation type="journal article" date="2020" name="mSystems">
        <title>Genome- and Community-Level Interaction Insights into Carbon Utilization and Element Cycling Functions of Hydrothermarchaeota in Hydrothermal Sediment.</title>
        <authorList>
            <person name="Zhou Z."/>
            <person name="Liu Y."/>
            <person name="Xu W."/>
            <person name="Pan J."/>
            <person name="Luo Z.H."/>
            <person name="Li M."/>
        </authorList>
    </citation>
    <scope>NUCLEOTIDE SEQUENCE [LARGE SCALE GENOMIC DNA]</scope>
    <source>
        <strain evidence="2">SpSt-1179</strain>
    </source>
</reference>
<dbReference type="Pfam" id="PF01881">
    <property type="entry name" value="Cas_Cas6_C"/>
    <property type="match status" value="1"/>
</dbReference>
<dbReference type="EMBL" id="DSBT01000048">
    <property type="protein sequence ID" value="HDP76854.1"/>
    <property type="molecule type" value="Genomic_DNA"/>
</dbReference>
<dbReference type="AlphaFoldDB" id="A0A7C1CSM7"/>
<protein>
    <submittedName>
        <fullName evidence="2">CRISPR-associated endoribonuclease Cas6</fullName>
    </submittedName>
</protein>
<gene>
    <name evidence="2" type="ORF">ENN47_01450</name>
</gene>
<accession>A0A7C1CSM7</accession>
<feature type="domain" description="CRISPR associated protein Cas6 C-terminal" evidence="1">
    <location>
        <begin position="1"/>
        <end position="28"/>
    </location>
</feature>
<feature type="non-terminal residue" evidence="2">
    <location>
        <position position="1"/>
    </location>
</feature>
<dbReference type="InterPro" id="IPR049435">
    <property type="entry name" value="Cas_Cas6_C"/>
</dbReference>
<organism evidence="2">
    <name type="scientific">Mesotoga infera</name>
    <dbReference type="NCBI Taxonomy" id="1236046"/>
    <lineage>
        <taxon>Bacteria</taxon>
        <taxon>Thermotogati</taxon>
        <taxon>Thermotogota</taxon>
        <taxon>Thermotogae</taxon>
        <taxon>Kosmotogales</taxon>
        <taxon>Kosmotogaceae</taxon>
        <taxon>Mesotoga</taxon>
    </lineage>
</organism>
<name>A0A7C1CSM7_9BACT</name>